<protein>
    <submittedName>
        <fullName evidence="8">Similar to DDO: D-aspartate oxidase (Homo sapiens)</fullName>
    </submittedName>
</protein>
<evidence type="ECO:0000256" key="6">
    <source>
        <dbReference type="PIRSR" id="PIRSR000189-1"/>
    </source>
</evidence>
<evidence type="ECO:0000313" key="8">
    <source>
        <dbReference type="EMBL" id="CAG5107841.1"/>
    </source>
</evidence>
<dbReference type="Gene3D" id="3.30.9.10">
    <property type="entry name" value="D-Amino Acid Oxidase, subunit A, domain 2"/>
    <property type="match status" value="1"/>
</dbReference>
<dbReference type="SUPFAM" id="SSF51971">
    <property type="entry name" value="Nucleotide-binding domain"/>
    <property type="match status" value="1"/>
</dbReference>
<organism evidence="8 9">
    <name type="scientific">Cotesia congregata</name>
    <name type="common">Parasitoid wasp</name>
    <name type="synonym">Apanteles congregatus</name>
    <dbReference type="NCBI Taxonomy" id="51543"/>
    <lineage>
        <taxon>Eukaryota</taxon>
        <taxon>Metazoa</taxon>
        <taxon>Ecdysozoa</taxon>
        <taxon>Arthropoda</taxon>
        <taxon>Hexapoda</taxon>
        <taxon>Insecta</taxon>
        <taxon>Pterygota</taxon>
        <taxon>Neoptera</taxon>
        <taxon>Endopterygota</taxon>
        <taxon>Hymenoptera</taxon>
        <taxon>Apocrita</taxon>
        <taxon>Ichneumonoidea</taxon>
        <taxon>Braconidae</taxon>
        <taxon>Microgastrinae</taxon>
        <taxon>Cotesia</taxon>
    </lineage>
</organism>
<dbReference type="GO" id="GO:0005737">
    <property type="term" value="C:cytoplasm"/>
    <property type="evidence" value="ECO:0007669"/>
    <property type="project" value="TreeGrafter"/>
</dbReference>
<evidence type="ECO:0000256" key="3">
    <source>
        <dbReference type="ARBA" id="ARBA00022630"/>
    </source>
</evidence>
<sequence>MKIAIVGGGIVGLTTALKLHREFRNSEITVVAENYDDLVSHIAAGFFRVGHTYSGPTEEITKKWISDSYSYYTEISKKFEPIQAGIAESEAYMFSSFNPDIVQNKLMEQVVPIYRKTTDEEFNLINKNSKYGCYFSTILIQNQYHLPWARNKLKEEGTNLVTKTIKSFNELVDYDFIFNCSGLGAKKLCNDKKMIPIRGQVIKVYAPWVKATFYNETDTYIIPGIDGTCTLGGTRNFETFRKTVCPYDAKSIRERCEELLPSLSKAKTLKHAVGLRPHREGGVRVEIEKISNDRGKAVIVHNYGHGGYGVTTAPGTAQYAIELVQNYHKSSNSKL</sequence>
<dbReference type="GO" id="GO:0071949">
    <property type="term" value="F:FAD binding"/>
    <property type="evidence" value="ECO:0007669"/>
    <property type="project" value="InterPro"/>
</dbReference>
<gene>
    <name evidence="8" type="ORF">HICCMSTLAB_LOCUS12945</name>
</gene>
<evidence type="ECO:0000313" key="9">
    <source>
        <dbReference type="Proteomes" id="UP000786811"/>
    </source>
</evidence>
<accession>A0A8J2MSU9</accession>
<dbReference type="OrthoDB" id="2015447at2759"/>
<dbReference type="GO" id="GO:0003884">
    <property type="term" value="F:D-amino-acid oxidase activity"/>
    <property type="evidence" value="ECO:0007669"/>
    <property type="project" value="InterPro"/>
</dbReference>
<dbReference type="Pfam" id="PF01266">
    <property type="entry name" value="DAO"/>
    <property type="match status" value="1"/>
</dbReference>
<dbReference type="InterPro" id="IPR006181">
    <property type="entry name" value="D-amino_acid_oxidase_CS"/>
</dbReference>
<dbReference type="PROSITE" id="PS00677">
    <property type="entry name" value="DAO"/>
    <property type="match status" value="1"/>
</dbReference>
<name>A0A8J2MSU9_COTCN</name>
<evidence type="ECO:0000256" key="1">
    <source>
        <dbReference type="ARBA" id="ARBA00001974"/>
    </source>
</evidence>
<dbReference type="Proteomes" id="UP000786811">
    <property type="component" value="Unassembled WGS sequence"/>
</dbReference>
<evidence type="ECO:0000256" key="2">
    <source>
        <dbReference type="ARBA" id="ARBA00006730"/>
    </source>
</evidence>
<dbReference type="PANTHER" id="PTHR11530">
    <property type="entry name" value="D-AMINO ACID OXIDASE"/>
    <property type="match status" value="1"/>
</dbReference>
<dbReference type="Gene3D" id="3.40.50.720">
    <property type="entry name" value="NAD(P)-binding Rossmann-like Domain"/>
    <property type="match status" value="1"/>
</dbReference>
<evidence type="ECO:0000259" key="7">
    <source>
        <dbReference type="Pfam" id="PF01266"/>
    </source>
</evidence>
<dbReference type="SUPFAM" id="SSF54373">
    <property type="entry name" value="FAD-linked reductases, C-terminal domain"/>
    <property type="match status" value="1"/>
</dbReference>
<keyword evidence="9" id="KW-1185">Reference proteome</keyword>
<keyword evidence="4 6" id="KW-0274">FAD</keyword>
<dbReference type="InterPro" id="IPR023209">
    <property type="entry name" value="DAO"/>
</dbReference>
<comment type="cofactor">
    <cofactor evidence="1 6">
        <name>FAD</name>
        <dbReference type="ChEBI" id="CHEBI:57692"/>
    </cofactor>
</comment>
<evidence type="ECO:0000256" key="4">
    <source>
        <dbReference type="ARBA" id="ARBA00022827"/>
    </source>
</evidence>
<feature type="binding site" evidence="6">
    <location>
        <position position="307"/>
    </location>
    <ligand>
        <name>D-dopa</name>
        <dbReference type="ChEBI" id="CHEBI:149689"/>
    </ligand>
</feature>
<feature type="binding site" evidence="6">
    <location>
        <position position="276"/>
    </location>
    <ligand>
        <name>D-dopa</name>
        <dbReference type="ChEBI" id="CHEBI:149689"/>
    </ligand>
</feature>
<evidence type="ECO:0000256" key="5">
    <source>
        <dbReference type="ARBA" id="ARBA00023002"/>
    </source>
</evidence>
<reference evidence="8" key="1">
    <citation type="submission" date="2021-04" db="EMBL/GenBank/DDBJ databases">
        <authorList>
            <person name="Chebbi M.A.C M."/>
        </authorList>
    </citation>
    <scope>NUCLEOTIDE SEQUENCE</scope>
</reference>
<dbReference type="EMBL" id="CAJNRD030001124">
    <property type="protein sequence ID" value="CAG5107841.1"/>
    <property type="molecule type" value="Genomic_DNA"/>
</dbReference>
<keyword evidence="5" id="KW-0560">Oxidoreductase</keyword>
<proteinExistence type="inferred from homology"/>
<feature type="binding site" evidence="6">
    <location>
        <begin position="306"/>
        <end position="311"/>
    </location>
    <ligand>
        <name>FAD</name>
        <dbReference type="ChEBI" id="CHEBI:57692"/>
    </ligand>
</feature>
<dbReference type="GO" id="GO:0019478">
    <property type="term" value="P:D-amino acid catabolic process"/>
    <property type="evidence" value="ECO:0007669"/>
    <property type="project" value="TreeGrafter"/>
</dbReference>
<keyword evidence="3" id="KW-0285">Flavoprotein</keyword>
<comment type="similarity">
    <text evidence="2">Belongs to the DAMOX/DASOX family.</text>
</comment>
<dbReference type="PIRSF" id="PIRSF000189">
    <property type="entry name" value="D-aa_oxidase"/>
    <property type="match status" value="1"/>
</dbReference>
<comment type="caution">
    <text evidence="8">The sequence shown here is derived from an EMBL/GenBank/DDBJ whole genome shotgun (WGS) entry which is preliminary data.</text>
</comment>
<dbReference type="InterPro" id="IPR006076">
    <property type="entry name" value="FAD-dep_OxRdtase"/>
</dbReference>
<feature type="binding site" evidence="6">
    <location>
        <position position="220"/>
    </location>
    <ligand>
        <name>D-dopa</name>
        <dbReference type="ChEBI" id="CHEBI:149689"/>
    </ligand>
</feature>
<dbReference type="PANTHER" id="PTHR11530:SF17">
    <property type="entry name" value="RE49860P"/>
    <property type="match status" value="1"/>
</dbReference>
<dbReference type="AlphaFoldDB" id="A0A8J2MSU9"/>
<feature type="domain" description="FAD dependent oxidoreductase" evidence="7">
    <location>
        <begin position="2"/>
        <end position="323"/>
    </location>
</feature>